<evidence type="ECO:0000256" key="2">
    <source>
        <dbReference type="ARBA" id="ARBA00011322"/>
    </source>
</evidence>
<dbReference type="GO" id="GO:0016887">
    <property type="term" value="F:ATP hydrolysis activity"/>
    <property type="evidence" value="ECO:0007669"/>
    <property type="project" value="InterPro"/>
</dbReference>
<dbReference type="GO" id="GO:0006302">
    <property type="term" value="P:double-strand break repair"/>
    <property type="evidence" value="ECO:0007669"/>
    <property type="project" value="InterPro"/>
</dbReference>
<dbReference type="RefSeq" id="WP_104058023.1">
    <property type="nucleotide sequence ID" value="NZ_PREZ01000004.1"/>
</dbReference>
<sequence length="660" mass="75561">MKKMKILKLNLLNFKGIKNFSVDFNGGDVKIFGDNATGKTTLFDSVLWLLFDKDSNNKKDFEIKTLTGEGKHLSGLDHEVEAVLEIDGKVTTLKKTYSEKWVKTRGKAAKEFSGHQTEYGIDGVPVKKGEYNKFIETIANEEAFKLLTNPSYFNEQLHWEKRRQTLLDIAGDITDAEVINSNQALQKLSRILDTRSIEDHRKVIASSKKKINEDLEKIPVRIDELNRGMNDNQEDNEADLIDELNFITHEIDLKQEKINSIMSGSDAASKEKDLMVAEGELQKIRNQHDKYTSDQTVQVQKVYFEAQRSRDSIQYSIQSKERDITQKQNQVERMDKELTDLRGRWHEVEALTFEHKEQCQCPTCGQALPEEEVQAARDKAKENFNLEKATKLEDITAQGKEMKKEMEILVSEIEQIKQSKEQLERDLDIELSHVEKYGKELNDIKAGLIKVEDVPAYQDKQKEIESIKAAIQESKSKAIEQASAVREEISKLRKQSADVSSSMAELKRSQQDNNRVEELKAEERELSKKYEELEEELFLTEEFIRTKVNLLESNINSCFEFARFKLFEEQINGGLRETCLTTLNGVPYGSGLNNAAKINVGIDIINTLSKHYGFSAPIFVDNRESVVKLAESKSQLISLIVSSVDKELRIVREKEVEFIG</sequence>
<evidence type="ECO:0000256" key="3">
    <source>
        <dbReference type="ARBA" id="ARBA00013368"/>
    </source>
</evidence>
<feature type="coiled-coil region" evidence="4">
    <location>
        <begin position="392"/>
        <end position="433"/>
    </location>
</feature>
<feature type="coiled-coil region" evidence="4">
    <location>
        <begin position="267"/>
        <end position="344"/>
    </location>
</feature>
<gene>
    <name evidence="5" type="ORF">C4B60_10810</name>
</gene>
<dbReference type="SUPFAM" id="SSF52540">
    <property type="entry name" value="P-loop containing nucleoside triphosphate hydrolases"/>
    <property type="match status" value="1"/>
</dbReference>
<dbReference type="EMBL" id="PREZ01000004">
    <property type="protein sequence ID" value="PPA70073.1"/>
    <property type="molecule type" value="Genomic_DNA"/>
</dbReference>
<evidence type="ECO:0000256" key="4">
    <source>
        <dbReference type="SAM" id="Coils"/>
    </source>
</evidence>
<protein>
    <recommendedName>
        <fullName evidence="3">Nuclease SbcCD subunit C</fullName>
    </recommendedName>
</protein>
<dbReference type="AlphaFoldDB" id="A0A2S5GAZ8"/>
<comment type="caution">
    <text evidence="5">The sequence shown here is derived from an EMBL/GenBank/DDBJ whole genome shotgun (WGS) entry which is preliminary data.</text>
</comment>
<dbReference type="PANTHER" id="PTHR32114:SF2">
    <property type="entry name" value="ABC TRANSPORTER ABCH.3"/>
    <property type="match status" value="1"/>
</dbReference>
<dbReference type="PANTHER" id="PTHR32114">
    <property type="entry name" value="ABC TRANSPORTER ABCH.3"/>
    <property type="match status" value="1"/>
</dbReference>
<dbReference type="InterPro" id="IPR027417">
    <property type="entry name" value="P-loop_NTPase"/>
</dbReference>
<reference evidence="5 6" key="1">
    <citation type="submission" date="2018-02" db="EMBL/GenBank/DDBJ databases">
        <title>Jeotgalibacillus proteolyticum sp. nov. a protease producing bacterium isolated from ocean sediments of Laizhou Bay.</title>
        <authorList>
            <person name="Li Y."/>
        </authorList>
    </citation>
    <scope>NUCLEOTIDE SEQUENCE [LARGE SCALE GENOMIC DNA]</scope>
    <source>
        <strain evidence="5 6">22-7</strain>
    </source>
</reference>
<name>A0A2S5GAZ8_9BACL</name>
<evidence type="ECO:0000313" key="6">
    <source>
        <dbReference type="Proteomes" id="UP000239047"/>
    </source>
</evidence>
<dbReference type="Gene3D" id="3.40.50.300">
    <property type="entry name" value="P-loop containing nucleotide triphosphate hydrolases"/>
    <property type="match status" value="1"/>
</dbReference>
<evidence type="ECO:0000256" key="1">
    <source>
        <dbReference type="ARBA" id="ARBA00006930"/>
    </source>
</evidence>
<accession>A0A2S5GAZ8</accession>
<evidence type="ECO:0000313" key="5">
    <source>
        <dbReference type="EMBL" id="PPA70073.1"/>
    </source>
</evidence>
<dbReference type="Proteomes" id="UP000239047">
    <property type="component" value="Unassembled WGS sequence"/>
</dbReference>
<dbReference type="Gene3D" id="1.10.287.510">
    <property type="entry name" value="Helix hairpin bin"/>
    <property type="match status" value="1"/>
</dbReference>
<organism evidence="5 6">
    <name type="scientific">Jeotgalibacillus proteolyticus</name>
    <dbReference type="NCBI Taxonomy" id="2082395"/>
    <lineage>
        <taxon>Bacteria</taxon>
        <taxon>Bacillati</taxon>
        <taxon>Bacillota</taxon>
        <taxon>Bacilli</taxon>
        <taxon>Bacillales</taxon>
        <taxon>Caryophanaceae</taxon>
        <taxon>Jeotgalibacillus</taxon>
    </lineage>
</organism>
<dbReference type="OrthoDB" id="1698838at2"/>
<keyword evidence="4" id="KW-0175">Coiled coil</keyword>
<keyword evidence="6" id="KW-1185">Reference proteome</keyword>
<feature type="coiled-coil region" evidence="4">
    <location>
        <begin position="457"/>
        <end position="536"/>
    </location>
</feature>
<comment type="similarity">
    <text evidence="1">Belongs to the SMC family. SbcC subfamily.</text>
</comment>
<proteinExistence type="inferred from homology"/>
<comment type="subunit">
    <text evidence="2">Heterodimer of SbcC and SbcD.</text>
</comment>